<keyword evidence="2" id="KW-0436">Ligase</keyword>
<dbReference type="OMA" id="TFRGYYR"/>
<dbReference type="AlphaFoldDB" id="A0A1V2L444"/>
<evidence type="ECO:0000256" key="2">
    <source>
        <dbReference type="ARBA" id="ARBA00022598"/>
    </source>
</evidence>
<dbReference type="EMBL" id="MPUK01000006">
    <property type="protein sequence ID" value="ONH66672.1"/>
    <property type="molecule type" value="Genomic_DNA"/>
</dbReference>
<dbReference type="PANTHER" id="PTHR43201:SF5">
    <property type="entry name" value="MEDIUM-CHAIN ACYL-COA LIGASE ACSF2, MITOCHONDRIAL"/>
    <property type="match status" value="1"/>
</dbReference>
<evidence type="ECO:0000313" key="7">
    <source>
        <dbReference type="EMBL" id="ONH66672.1"/>
    </source>
</evidence>
<comment type="caution">
    <text evidence="7">The sequence shown here is derived from an EMBL/GenBank/DDBJ whole genome shotgun (WGS) entry which is preliminary data.</text>
</comment>
<dbReference type="InterPro" id="IPR045851">
    <property type="entry name" value="AMP-bd_C_sf"/>
</dbReference>
<dbReference type="Pfam" id="PF13193">
    <property type="entry name" value="AMP-binding_C"/>
    <property type="match status" value="1"/>
</dbReference>
<organism evidence="7 8">
    <name type="scientific">Cyberlindnera fabianii</name>
    <name type="common">Yeast</name>
    <name type="synonym">Hansenula fabianii</name>
    <dbReference type="NCBI Taxonomy" id="36022"/>
    <lineage>
        <taxon>Eukaryota</taxon>
        <taxon>Fungi</taxon>
        <taxon>Dikarya</taxon>
        <taxon>Ascomycota</taxon>
        <taxon>Saccharomycotina</taxon>
        <taxon>Saccharomycetes</taxon>
        <taxon>Phaffomycetales</taxon>
        <taxon>Phaffomycetaceae</taxon>
        <taxon>Cyberlindnera</taxon>
    </lineage>
</organism>
<comment type="similarity">
    <text evidence="1">Belongs to the ATP-dependent AMP-binding enzyme family.</text>
</comment>
<evidence type="ECO:0000256" key="3">
    <source>
        <dbReference type="ARBA" id="ARBA00022741"/>
    </source>
</evidence>
<reference evidence="8" key="1">
    <citation type="journal article" date="2017" name="Genome Announc.">
        <title>Genome sequences of Cyberlindnera fabianii 65, Pichia kudriavzevii 129, and Saccharomyces cerevisiae 131 isolated from fermented masau fruits in Zimbabwe.</title>
        <authorList>
            <person name="van Rijswijck I.M.H."/>
            <person name="Derks M.F.L."/>
            <person name="Abee T."/>
            <person name="de Ridder D."/>
            <person name="Smid E.J."/>
        </authorList>
    </citation>
    <scope>NUCLEOTIDE SEQUENCE [LARGE SCALE GENOMIC DNA]</scope>
    <source>
        <strain evidence="8">65</strain>
    </source>
</reference>
<dbReference type="PROSITE" id="PS00455">
    <property type="entry name" value="AMP_BINDING"/>
    <property type="match status" value="1"/>
</dbReference>
<proteinExistence type="inferred from homology"/>
<dbReference type="SUPFAM" id="SSF56801">
    <property type="entry name" value="Acetyl-CoA synthetase-like"/>
    <property type="match status" value="1"/>
</dbReference>
<keyword evidence="8" id="KW-1185">Reference proteome</keyword>
<dbReference type="GO" id="GO:0031956">
    <property type="term" value="F:medium-chain fatty acid-CoA ligase activity"/>
    <property type="evidence" value="ECO:0007669"/>
    <property type="project" value="TreeGrafter"/>
</dbReference>
<dbReference type="VEuPathDB" id="FungiDB:BON22_3464"/>
<evidence type="ECO:0000259" key="6">
    <source>
        <dbReference type="Pfam" id="PF13193"/>
    </source>
</evidence>
<name>A0A1V2L444_CYBFA</name>
<evidence type="ECO:0000256" key="1">
    <source>
        <dbReference type="ARBA" id="ARBA00006432"/>
    </source>
</evidence>
<dbReference type="CDD" id="cd05926">
    <property type="entry name" value="FACL_fum10p_like"/>
    <property type="match status" value="1"/>
</dbReference>
<sequence length="550" mass="60471">MTLLSKIWPLRTTTHAQEPELYTLRSSLRLSHREAVAVPGPEPVSVSYNELAHITGQLQTMFYSPSCPLYPLLSKGEALGISLPNGLELVGVFLATTHAARVAAPLNPAYKKNEFDFYLDDLKAKAVVVPRGTHKLTDSAVVQSARDHNSLLVEVWWDGDRRRVEYAVYSHDSTKPLYESQTHPIFINTLNTFPGEATTEDVAMILHTSGTTGRPKTVPLSHANISRSMRNIANTYSLTFDDRTYIVMPLFHVHGLIGALLSTLHTGGCAIIPPRSSASNFWSDFIKHGATWYSAVPTIHLILLNTKLPAKIPPIRFIRSCSSALAPATFHKLEETFNTPVLEAYAMTEASHQMTSNNPPSKGERYPGTVGQGQGVDIAILDDQGKHLSTGEIGEVCIRGANVTKGYANNPKANAESFTNDGFFRTGDQGFLDEKRFLHLTGRLKELINRGGEKIAPLELDAALLAHQAVKEAVVFGVPDEKYGQVVQAAVVLKDGQHSSEKELKHFMSEKVAKFKVPDIIYIVEALPKTATGKIQRRNMANIFASKSKL</sequence>
<dbReference type="GO" id="GO:0005524">
    <property type="term" value="F:ATP binding"/>
    <property type="evidence" value="ECO:0007669"/>
    <property type="project" value="UniProtKB-KW"/>
</dbReference>
<gene>
    <name evidence="7" type="ORF">BON22_3464</name>
</gene>
<evidence type="ECO:0000256" key="4">
    <source>
        <dbReference type="ARBA" id="ARBA00022840"/>
    </source>
</evidence>
<protein>
    <submittedName>
        <fullName evidence="7">Peroxisomal-coenzyme A synthetase</fullName>
    </submittedName>
</protein>
<dbReference type="STRING" id="36022.A0A1V2L444"/>
<dbReference type="GO" id="GO:0006631">
    <property type="term" value="P:fatty acid metabolic process"/>
    <property type="evidence" value="ECO:0007669"/>
    <property type="project" value="TreeGrafter"/>
</dbReference>
<dbReference type="Gene3D" id="3.40.50.12780">
    <property type="entry name" value="N-terminal domain of ligase-like"/>
    <property type="match status" value="1"/>
</dbReference>
<dbReference type="InterPro" id="IPR042099">
    <property type="entry name" value="ANL_N_sf"/>
</dbReference>
<dbReference type="InterPro" id="IPR025110">
    <property type="entry name" value="AMP-bd_C"/>
</dbReference>
<keyword evidence="3" id="KW-0547">Nucleotide-binding</keyword>
<evidence type="ECO:0000259" key="5">
    <source>
        <dbReference type="Pfam" id="PF00501"/>
    </source>
</evidence>
<dbReference type="PANTHER" id="PTHR43201">
    <property type="entry name" value="ACYL-COA SYNTHETASE"/>
    <property type="match status" value="1"/>
</dbReference>
<accession>A0A1V2L444</accession>
<dbReference type="FunFam" id="3.30.300.30:FF:000008">
    <property type="entry name" value="2,3-dihydroxybenzoate-AMP ligase"/>
    <property type="match status" value="1"/>
</dbReference>
<feature type="domain" description="AMP-dependent synthetase/ligase" evidence="5">
    <location>
        <begin position="74"/>
        <end position="407"/>
    </location>
</feature>
<dbReference type="InterPro" id="IPR000873">
    <property type="entry name" value="AMP-dep_synth/lig_dom"/>
</dbReference>
<feature type="domain" description="AMP-binding enzyme C-terminal" evidence="6">
    <location>
        <begin position="459"/>
        <end position="534"/>
    </location>
</feature>
<dbReference type="Gene3D" id="3.30.300.30">
    <property type="match status" value="1"/>
</dbReference>
<evidence type="ECO:0000313" key="8">
    <source>
        <dbReference type="Proteomes" id="UP000189513"/>
    </source>
</evidence>
<dbReference type="Pfam" id="PF00501">
    <property type="entry name" value="AMP-binding"/>
    <property type="match status" value="1"/>
</dbReference>
<dbReference type="InterPro" id="IPR020845">
    <property type="entry name" value="AMP-binding_CS"/>
</dbReference>
<keyword evidence="4" id="KW-0067">ATP-binding</keyword>
<dbReference type="Proteomes" id="UP000189513">
    <property type="component" value="Unassembled WGS sequence"/>
</dbReference>
<dbReference type="InterPro" id="IPR045310">
    <property type="entry name" value="Pcs60-like"/>
</dbReference>